<organism evidence="2 3">
    <name type="scientific">Streptococcus suis</name>
    <dbReference type="NCBI Taxonomy" id="1307"/>
    <lineage>
        <taxon>Bacteria</taxon>
        <taxon>Bacillati</taxon>
        <taxon>Bacillota</taxon>
        <taxon>Bacilli</taxon>
        <taxon>Lactobacillales</taxon>
        <taxon>Streptococcaceae</taxon>
        <taxon>Streptococcus</taxon>
    </lineage>
</organism>
<feature type="domain" description="Replication initiation protein-like C-terminal" evidence="1">
    <location>
        <begin position="141"/>
        <end position="284"/>
    </location>
</feature>
<dbReference type="RefSeq" id="WP_044687278.1">
    <property type="nucleotide sequence ID" value="NZ_CEEW01000003.1"/>
</dbReference>
<dbReference type="GO" id="GO:0003743">
    <property type="term" value="F:translation initiation factor activity"/>
    <property type="evidence" value="ECO:0007669"/>
    <property type="project" value="UniProtKB-KW"/>
</dbReference>
<dbReference type="Proteomes" id="UP000073434">
    <property type="component" value="Unassembled WGS sequence"/>
</dbReference>
<evidence type="ECO:0000259" key="1">
    <source>
        <dbReference type="Pfam" id="PF02486"/>
    </source>
</evidence>
<sequence>MYNLTDLQNSNKQSLQVNTDEISIVIQPTAETIGEYPSHWQQIAQELTEIIAKKLSLPLLCGMMQLEKMAPKGYTTAYGFENMPYFFRIAFHDHYINMGIIVKFSASALSFYQQIFQEFYNEPIEVYDILQRLNEPYWDMHLSRIDFCADYFNFPLSVNDIYQNLKKNNFTIVTSKGKKRHSKTSAIEINREAKTVTIGSRGKGTNSFLKIYDKKAEQLENNGRYAQVAQNVESWIRFEVTYKKEYARQLTKLILELPSRDSLQQFIANKIVEKYCLVDIESNRITEYSQSLLDFSSYSLPLTLLSPRNNELIQTVHYMLKGSGFFPLLRKVEEIWGVNAVTILIKRLLFEYEFNYVPNPDLNIWLKKNLLELQVLDFEEYLESIIEIFYKKNASSSKVTAKKPRRKDANKL</sequence>
<keyword evidence="2" id="KW-0648">Protein biosynthesis</keyword>
<dbReference type="InterPro" id="IPR003491">
    <property type="entry name" value="REP-like_C"/>
</dbReference>
<accession>A0A0Z8CEG0</accession>
<gene>
    <name evidence="2" type="ORF">ERS132385_00324</name>
</gene>
<proteinExistence type="predicted"/>
<dbReference type="AlphaFoldDB" id="A0A0Z8CEG0"/>
<keyword evidence="2" id="KW-0396">Initiation factor</keyword>
<reference evidence="2 3" key="1">
    <citation type="submission" date="2016-02" db="EMBL/GenBank/DDBJ databases">
        <authorList>
            <consortium name="Pathogen Informatics"/>
        </authorList>
    </citation>
    <scope>NUCLEOTIDE SEQUENCE [LARGE SCALE GENOMIC DNA]</scope>
    <source>
        <strain evidence="2 3">LSS23</strain>
    </source>
</reference>
<dbReference type="EMBL" id="FIFW01000003">
    <property type="protein sequence ID" value="CYU23471.1"/>
    <property type="molecule type" value="Genomic_DNA"/>
</dbReference>
<evidence type="ECO:0000313" key="3">
    <source>
        <dbReference type="Proteomes" id="UP000073434"/>
    </source>
</evidence>
<dbReference type="Pfam" id="PF02486">
    <property type="entry name" value="Rep_trans"/>
    <property type="match status" value="1"/>
</dbReference>
<protein>
    <submittedName>
        <fullName evidence="2">Replication initiation factor</fullName>
    </submittedName>
</protein>
<name>A0A0Z8CEG0_STRSU</name>
<evidence type="ECO:0000313" key="2">
    <source>
        <dbReference type="EMBL" id="CYU23471.1"/>
    </source>
</evidence>